<dbReference type="AlphaFoldDB" id="A0A5A9PMF8"/>
<organism evidence="2 3">
    <name type="scientific">Triplophysa tibetana</name>
    <dbReference type="NCBI Taxonomy" id="1572043"/>
    <lineage>
        <taxon>Eukaryota</taxon>
        <taxon>Metazoa</taxon>
        <taxon>Chordata</taxon>
        <taxon>Craniata</taxon>
        <taxon>Vertebrata</taxon>
        <taxon>Euteleostomi</taxon>
        <taxon>Actinopterygii</taxon>
        <taxon>Neopterygii</taxon>
        <taxon>Teleostei</taxon>
        <taxon>Ostariophysi</taxon>
        <taxon>Cypriniformes</taxon>
        <taxon>Nemacheilidae</taxon>
        <taxon>Triplophysa</taxon>
    </lineage>
</organism>
<feature type="region of interest" description="Disordered" evidence="1">
    <location>
        <begin position="59"/>
        <end position="80"/>
    </location>
</feature>
<evidence type="ECO:0000313" key="2">
    <source>
        <dbReference type="EMBL" id="KAA0722179.1"/>
    </source>
</evidence>
<reference evidence="2 3" key="1">
    <citation type="journal article" date="2019" name="Mol. Ecol. Resour.">
        <title>Chromosome-level genome assembly of Triplophysa tibetana, a fish adapted to the harsh high-altitude environment of the Tibetan Plateau.</title>
        <authorList>
            <person name="Yang X."/>
            <person name="Liu H."/>
            <person name="Ma Z."/>
            <person name="Zou Y."/>
            <person name="Zou M."/>
            <person name="Mao Y."/>
            <person name="Li X."/>
            <person name="Wang H."/>
            <person name="Chen T."/>
            <person name="Wang W."/>
            <person name="Yang R."/>
        </authorList>
    </citation>
    <scope>NUCLEOTIDE SEQUENCE [LARGE SCALE GENOMIC DNA]</scope>
    <source>
        <strain evidence="2">TTIB1903HZAU</strain>
        <tissue evidence="2">Muscle</tissue>
    </source>
</reference>
<keyword evidence="3" id="KW-1185">Reference proteome</keyword>
<protein>
    <submittedName>
        <fullName evidence="2">Uncharacterized protein</fullName>
    </submittedName>
</protein>
<evidence type="ECO:0000256" key="1">
    <source>
        <dbReference type="SAM" id="MobiDB-lite"/>
    </source>
</evidence>
<dbReference type="Proteomes" id="UP000324632">
    <property type="component" value="Chromosome 4"/>
</dbReference>
<accession>A0A5A9PMF8</accession>
<evidence type="ECO:0000313" key="3">
    <source>
        <dbReference type="Proteomes" id="UP000324632"/>
    </source>
</evidence>
<sequence>MLTLSPPPAGVLSFVVPCGGPGASVDGSTVLPLAAGGGSFFGGKSGRVPRPLLLPLGRTDAGSVPMAGGGRTRGNSPAPAWTIATPPRLRGAAAKVAVPGLALRTLRDSEATLRRGLSDSMSLLRPEFRHRCNEVSSRLSHSLRRSFVYPPPVCPRFPSIPSSLHPWHGILFSRVQLEFHCLALDRCGSAQCRAGDVHEADVQSQSGDVSGIEMLTPVWETCYRRQPTDG</sequence>
<gene>
    <name evidence="2" type="ORF">E1301_Tti009073</name>
</gene>
<proteinExistence type="predicted"/>
<dbReference type="EMBL" id="SOYY01000004">
    <property type="protein sequence ID" value="KAA0722179.1"/>
    <property type="molecule type" value="Genomic_DNA"/>
</dbReference>
<name>A0A5A9PMF8_9TELE</name>
<comment type="caution">
    <text evidence="2">The sequence shown here is derived from an EMBL/GenBank/DDBJ whole genome shotgun (WGS) entry which is preliminary data.</text>
</comment>